<dbReference type="OrthoDB" id="5874659at2759"/>
<dbReference type="EMBL" id="UYYB01096558">
    <property type="protein sequence ID" value="VDM76216.1"/>
    <property type="molecule type" value="Genomic_DNA"/>
</dbReference>
<proteinExistence type="predicted"/>
<evidence type="ECO:0000313" key="2">
    <source>
        <dbReference type="EMBL" id="VDM76216.1"/>
    </source>
</evidence>
<accession>A0A3P7J021</accession>
<feature type="region of interest" description="Disordered" evidence="1">
    <location>
        <begin position="131"/>
        <end position="153"/>
    </location>
</feature>
<gene>
    <name evidence="2" type="ORF">SVUK_LOCUS11214</name>
</gene>
<protein>
    <submittedName>
        <fullName evidence="2">Uncharacterized protein</fullName>
    </submittedName>
</protein>
<organism evidence="2 3">
    <name type="scientific">Strongylus vulgaris</name>
    <name type="common">Blood worm</name>
    <dbReference type="NCBI Taxonomy" id="40348"/>
    <lineage>
        <taxon>Eukaryota</taxon>
        <taxon>Metazoa</taxon>
        <taxon>Ecdysozoa</taxon>
        <taxon>Nematoda</taxon>
        <taxon>Chromadorea</taxon>
        <taxon>Rhabditida</taxon>
        <taxon>Rhabditina</taxon>
        <taxon>Rhabditomorpha</taxon>
        <taxon>Strongyloidea</taxon>
        <taxon>Strongylidae</taxon>
        <taxon>Strongylus</taxon>
    </lineage>
</organism>
<dbReference type="AlphaFoldDB" id="A0A3P7J021"/>
<name>A0A3P7J021_STRVU</name>
<evidence type="ECO:0000313" key="3">
    <source>
        <dbReference type="Proteomes" id="UP000270094"/>
    </source>
</evidence>
<evidence type="ECO:0000256" key="1">
    <source>
        <dbReference type="SAM" id="MobiDB-lite"/>
    </source>
</evidence>
<keyword evidence="3" id="KW-1185">Reference proteome</keyword>
<sequence length="660" mass="74292">MDCKASETESGVEVEASPPVYEAFESAQDEVGGAEVLEDKLGSETWNATKDVPEESASAASPVKVKMMVEEEQDKDSSEFLLMDNRLSLGLNRSELFDSLSTSIMQSLLDSPRRRSLPRYNLNDSLLKDSILTTPKSPRAPKERFNTKMPGSASPRNLLENSLDLSLTQSCCGLVQLNISFLSFTRDGSCPTRYEILQPILNDLVASTIDEIDKEVEDGLVQLNISFLSFTRDDSCPTRYEMLQPILNDLVASTIDEIDKEVEELAARVERRSVVPSQKNGEQKVSPVASKELFEQLDETYEDLLSIEKFLIAAEKVPFVFQPASQLHSSVDLIAETLPSHVADTPRKLLPQSSSSVEDVKEKRMGELNDLLHSREWIKAKREFVFLVADTPRKLPPQSSSSVEDVKEKRMGELSDLLHSREWIKTKCQQLLDPIWSKICALGFVRPLSDEYVPIPDVTDEVFPEDENEKLLLENRTFLVWATLIELASKLWPESPKQKRKMSSKVLPVPRIKDEFAEKAQFYVLEQLSAMSPMHRYNRVSRPSSPPYADTSVDRAVARCIYNEDPFEFAKEVDTEYRKLCEELIERVGDRFVSAEVQRMQHRLVASDNDASSLTPSAVVSGEFGRPSLDRLSVGSTVSVGQYSMTGNSPLRIIPELHKL</sequence>
<dbReference type="Proteomes" id="UP000270094">
    <property type="component" value="Unassembled WGS sequence"/>
</dbReference>
<reference evidence="2 3" key="1">
    <citation type="submission" date="2018-11" db="EMBL/GenBank/DDBJ databases">
        <authorList>
            <consortium name="Pathogen Informatics"/>
        </authorList>
    </citation>
    <scope>NUCLEOTIDE SEQUENCE [LARGE SCALE GENOMIC DNA]</scope>
</reference>